<dbReference type="Gene3D" id="2.60.220.50">
    <property type="match status" value="1"/>
</dbReference>
<gene>
    <name evidence="3" type="ORF">P7K49_006413</name>
</gene>
<proteinExistence type="predicted"/>
<dbReference type="InterPro" id="IPR032471">
    <property type="entry name" value="AGRL2-4_GAIN_subdom_A"/>
</dbReference>
<name>A0ABQ9W2B9_SAGOE</name>
<feature type="non-terminal residue" evidence="3">
    <location>
        <position position="235"/>
    </location>
</feature>
<keyword evidence="4" id="KW-1185">Reference proteome</keyword>
<reference evidence="3 4" key="1">
    <citation type="submission" date="2023-05" db="EMBL/GenBank/DDBJ databases">
        <title>B98-5 Cell Line De Novo Hybrid Assembly: An Optical Mapping Approach.</title>
        <authorList>
            <person name="Kananen K."/>
            <person name="Auerbach J.A."/>
            <person name="Kautto E."/>
            <person name="Blachly J.S."/>
        </authorList>
    </citation>
    <scope>NUCLEOTIDE SEQUENCE [LARGE SCALE GENOMIC DNA]</scope>
    <source>
        <strain evidence="3">B95-8</strain>
        <tissue evidence="3">Cell line</tissue>
    </source>
</reference>
<evidence type="ECO:0000313" key="4">
    <source>
        <dbReference type="Proteomes" id="UP001266305"/>
    </source>
</evidence>
<dbReference type="InterPro" id="IPR046338">
    <property type="entry name" value="GAIN_dom_sf"/>
</dbReference>
<feature type="domain" description="AGRL2-4 GAIN subdomain A" evidence="2">
    <location>
        <begin position="129"/>
        <end position="178"/>
    </location>
</feature>
<dbReference type="EMBL" id="JASSZA010000003">
    <property type="protein sequence ID" value="KAK2115787.1"/>
    <property type="molecule type" value="Genomic_DNA"/>
</dbReference>
<organism evidence="3 4">
    <name type="scientific">Saguinus oedipus</name>
    <name type="common">Cotton-top tamarin</name>
    <name type="synonym">Oedipomidas oedipus</name>
    <dbReference type="NCBI Taxonomy" id="9490"/>
    <lineage>
        <taxon>Eukaryota</taxon>
        <taxon>Metazoa</taxon>
        <taxon>Chordata</taxon>
        <taxon>Craniata</taxon>
        <taxon>Vertebrata</taxon>
        <taxon>Euteleostomi</taxon>
        <taxon>Mammalia</taxon>
        <taxon>Eutheria</taxon>
        <taxon>Euarchontoglires</taxon>
        <taxon>Primates</taxon>
        <taxon>Haplorrhini</taxon>
        <taxon>Platyrrhini</taxon>
        <taxon>Cebidae</taxon>
        <taxon>Callitrichinae</taxon>
        <taxon>Saguinus</taxon>
    </lineage>
</organism>
<dbReference type="Pfam" id="PF16489">
    <property type="entry name" value="GAIN"/>
    <property type="match status" value="1"/>
</dbReference>
<comment type="caution">
    <text evidence="3">The sequence shown here is derived from an EMBL/GenBank/DDBJ whole genome shotgun (WGS) entry which is preliminary data.</text>
</comment>
<accession>A0ABQ9W2B9</accession>
<evidence type="ECO:0000256" key="1">
    <source>
        <dbReference type="SAM" id="MobiDB-lite"/>
    </source>
</evidence>
<evidence type="ECO:0000259" key="2">
    <source>
        <dbReference type="Pfam" id="PF16489"/>
    </source>
</evidence>
<dbReference type="Proteomes" id="UP001266305">
    <property type="component" value="Unassembled WGS sequence"/>
</dbReference>
<evidence type="ECO:0000313" key="3">
    <source>
        <dbReference type="EMBL" id="KAK2115787.1"/>
    </source>
</evidence>
<protein>
    <recommendedName>
        <fullName evidence="2">AGRL2-4 GAIN subdomain A domain-containing protein</fullName>
    </recommendedName>
</protein>
<sequence>MEKKKSTPESKVNQGRDGQVTSGWRLQETERRQICLKQCIEDEEIYLTAFDSCAELPGKRIILLLSRNTFVWLLGRALHQEQMTELSTLYEHAQSCHRGGWDNTELMHTADPSLLGNMYTWNSDSYVGSLETSAMVETVNNLLQPQALNAWRDLTTSDQLRAATMLLHTVEESAFVLADNLLKTDIVRENTDNIKLEVARLSTEGNLEDLKFPENMGHGSTIQLSANTLKQNGRN</sequence>
<feature type="region of interest" description="Disordered" evidence="1">
    <location>
        <begin position="1"/>
        <end position="23"/>
    </location>
</feature>